<dbReference type="PANTHER" id="PTHR33279:SF6">
    <property type="entry name" value="SULFUR CARRIER PROTEIN YEDF-RELATED"/>
    <property type="match status" value="1"/>
</dbReference>
<name>A0A0J5PAA1_9PAST</name>
<reference evidence="3 4" key="1">
    <citation type="submission" date="2014-12" db="EMBL/GenBank/DDBJ databases">
        <title>Reclassification of Actinobacillus muris as Muribacter muris.</title>
        <authorList>
            <person name="Christensen H."/>
            <person name="Nicklas W."/>
            <person name="Bisgaard M."/>
        </authorList>
    </citation>
    <scope>NUCLEOTIDE SEQUENCE [LARGE SCALE GENOMIC DNA]</scope>
    <source>
        <strain evidence="3 4">Ackerman80-443D</strain>
    </source>
</reference>
<keyword evidence="4" id="KW-1185">Reference proteome</keyword>
<evidence type="ECO:0000259" key="2">
    <source>
        <dbReference type="PROSITE" id="PS01148"/>
    </source>
</evidence>
<evidence type="ECO:0000313" key="3">
    <source>
        <dbReference type="EMBL" id="KMK52479.1"/>
    </source>
</evidence>
<comment type="caution">
    <text evidence="3">The sequence shown here is derived from an EMBL/GenBank/DDBJ whole genome shotgun (WGS) entry which is preliminary data.</text>
</comment>
<evidence type="ECO:0000256" key="1">
    <source>
        <dbReference type="ARBA" id="ARBA00008984"/>
    </source>
</evidence>
<sequence>MLEQHQSSEMIPTYRLDMTGEPCPYPAVATLEVMPTLASGEILEIISDCPQSINTIPIDAKNHGYQVLLIEQDGPTIRYLIQK</sequence>
<proteinExistence type="inferred from homology"/>
<dbReference type="PANTHER" id="PTHR33279">
    <property type="entry name" value="SULFUR CARRIER PROTEIN YEDF-RELATED"/>
    <property type="match status" value="1"/>
</dbReference>
<feature type="domain" description="UPF0033" evidence="2">
    <location>
        <begin position="16"/>
        <end position="40"/>
    </location>
</feature>
<dbReference type="InterPro" id="IPR036868">
    <property type="entry name" value="TusA-like_sf"/>
</dbReference>
<dbReference type="Proteomes" id="UP000036270">
    <property type="component" value="Unassembled WGS sequence"/>
</dbReference>
<protein>
    <recommendedName>
        <fullName evidence="2">UPF0033 domain-containing protein</fullName>
    </recommendedName>
</protein>
<dbReference type="STRING" id="67855.RO21_01110"/>
<dbReference type="Pfam" id="PF01206">
    <property type="entry name" value="TusA"/>
    <property type="match status" value="1"/>
</dbReference>
<organism evidence="3 4">
    <name type="scientific">Muribacter muris</name>
    <dbReference type="NCBI Taxonomy" id="67855"/>
    <lineage>
        <taxon>Bacteria</taxon>
        <taxon>Pseudomonadati</taxon>
        <taxon>Pseudomonadota</taxon>
        <taxon>Gammaproteobacteria</taxon>
        <taxon>Pasteurellales</taxon>
        <taxon>Pasteurellaceae</taxon>
        <taxon>Muribacter</taxon>
    </lineage>
</organism>
<dbReference type="EMBL" id="JWIZ01000003">
    <property type="protein sequence ID" value="KMK52479.1"/>
    <property type="molecule type" value="Genomic_DNA"/>
</dbReference>
<evidence type="ECO:0000313" key="4">
    <source>
        <dbReference type="Proteomes" id="UP000036270"/>
    </source>
</evidence>
<comment type="similarity">
    <text evidence="1">Belongs to the sulfur carrier protein TusA family.</text>
</comment>
<dbReference type="PATRIC" id="fig|67855.3.peg.1087"/>
<dbReference type="NCBIfam" id="NF008242">
    <property type="entry name" value="PRK11018.1"/>
    <property type="match status" value="1"/>
</dbReference>
<dbReference type="SUPFAM" id="SSF64307">
    <property type="entry name" value="SirA-like"/>
    <property type="match status" value="1"/>
</dbReference>
<gene>
    <name evidence="3" type="ORF">RO21_01110</name>
</gene>
<dbReference type="InterPro" id="IPR001455">
    <property type="entry name" value="TusA-like"/>
</dbReference>
<accession>A0A0J5PAA1</accession>
<dbReference type="PROSITE" id="PS01148">
    <property type="entry name" value="UPF0033"/>
    <property type="match status" value="1"/>
</dbReference>
<dbReference type="Gene3D" id="3.30.110.40">
    <property type="entry name" value="TusA-like domain"/>
    <property type="match status" value="1"/>
</dbReference>
<dbReference type="AlphaFoldDB" id="A0A0J5PAA1"/>